<dbReference type="Proteomes" id="UP000823638">
    <property type="component" value="Unassembled WGS sequence"/>
</dbReference>
<proteinExistence type="predicted"/>
<organism evidence="1 2">
    <name type="scientific">Candidatus Gallitreponema excrementavium</name>
    <dbReference type="NCBI Taxonomy" id="2840840"/>
    <lineage>
        <taxon>Bacteria</taxon>
        <taxon>Pseudomonadati</taxon>
        <taxon>Spirochaetota</taxon>
        <taxon>Spirochaetia</taxon>
        <taxon>Spirochaetales</taxon>
        <taxon>Candidatus Gallitreponema</taxon>
    </lineage>
</organism>
<dbReference type="EMBL" id="JADIMM010000001">
    <property type="protein sequence ID" value="MBO8456601.1"/>
    <property type="molecule type" value="Genomic_DNA"/>
</dbReference>
<evidence type="ECO:0000313" key="1">
    <source>
        <dbReference type="EMBL" id="MBO8456601.1"/>
    </source>
</evidence>
<dbReference type="InterPro" id="IPR009959">
    <property type="entry name" value="Cyclase_SnoaL-like"/>
</dbReference>
<reference evidence="1" key="1">
    <citation type="submission" date="2020-10" db="EMBL/GenBank/DDBJ databases">
        <authorList>
            <person name="Gilroy R."/>
        </authorList>
    </citation>
    <scope>NUCLEOTIDE SEQUENCE</scope>
    <source>
        <strain evidence="1">10532</strain>
    </source>
</reference>
<dbReference type="PANTHER" id="PTHR38436">
    <property type="entry name" value="POLYKETIDE CYCLASE SNOAL-LIKE DOMAIN"/>
    <property type="match status" value="1"/>
</dbReference>
<accession>A0A9D9N147</accession>
<dbReference type="PANTHER" id="PTHR38436:SF1">
    <property type="entry name" value="ESTER CYCLASE"/>
    <property type="match status" value="1"/>
</dbReference>
<reference evidence="1" key="2">
    <citation type="journal article" date="2021" name="PeerJ">
        <title>Extensive microbial diversity within the chicken gut microbiome revealed by metagenomics and culture.</title>
        <authorList>
            <person name="Gilroy R."/>
            <person name="Ravi A."/>
            <person name="Getino M."/>
            <person name="Pursley I."/>
            <person name="Horton D.L."/>
            <person name="Alikhan N.F."/>
            <person name="Baker D."/>
            <person name="Gharbi K."/>
            <person name="Hall N."/>
            <person name="Watson M."/>
            <person name="Adriaenssens E.M."/>
            <person name="Foster-Nyarko E."/>
            <person name="Jarju S."/>
            <person name="Secka A."/>
            <person name="Antonio M."/>
            <person name="Oren A."/>
            <person name="Chaudhuri R.R."/>
            <person name="La Ragione R."/>
            <person name="Hildebrand F."/>
            <person name="Pallen M.J."/>
        </authorList>
    </citation>
    <scope>NUCLEOTIDE SEQUENCE</scope>
    <source>
        <strain evidence="1">10532</strain>
    </source>
</reference>
<dbReference type="GO" id="GO:0030638">
    <property type="term" value="P:polyketide metabolic process"/>
    <property type="evidence" value="ECO:0007669"/>
    <property type="project" value="InterPro"/>
</dbReference>
<dbReference type="AlphaFoldDB" id="A0A9D9N147"/>
<dbReference type="Pfam" id="PF07366">
    <property type="entry name" value="SnoaL"/>
    <property type="match status" value="1"/>
</dbReference>
<gene>
    <name evidence="1" type="ORF">IAA81_00040</name>
</gene>
<comment type="caution">
    <text evidence="1">The sequence shown here is derived from an EMBL/GenBank/DDBJ whole genome shotgun (WGS) entry which is preliminary data.</text>
</comment>
<evidence type="ECO:0000313" key="2">
    <source>
        <dbReference type="Proteomes" id="UP000823638"/>
    </source>
</evidence>
<sequence>MTNKEIVTQFFMDGYVHLNFNNLLNIIAEDYLDHSPCAARSNKECIDILKNTAANFSNMQIKICDLIEETDKVAVRVLFSCKHTGVIFNIPATNKNIQFEALEIFRISNGKIVESWGYWPDMSIKEQVMS</sequence>
<protein>
    <submittedName>
        <fullName evidence="1">Ester cyclase</fullName>
    </submittedName>
</protein>
<name>A0A9D9N147_9SPIR</name>
<dbReference type="SUPFAM" id="SSF54427">
    <property type="entry name" value="NTF2-like"/>
    <property type="match status" value="1"/>
</dbReference>
<dbReference type="Gene3D" id="3.10.450.50">
    <property type="match status" value="1"/>
</dbReference>
<dbReference type="InterPro" id="IPR032710">
    <property type="entry name" value="NTF2-like_dom_sf"/>
</dbReference>